<name>A0A1Y3EI81_9BILA</name>
<evidence type="ECO:0000313" key="1">
    <source>
        <dbReference type="EMBL" id="OUC44872.1"/>
    </source>
</evidence>
<gene>
    <name evidence="1" type="ORF">D917_08771</name>
</gene>
<sequence>MNSLSGIRSSLLIRHYATADERFAKLAVLIKCWANKKFPGGAKNGYIGGFAWT</sequence>
<proteinExistence type="predicted"/>
<accession>A0A1Y3EI81</accession>
<feature type="non-terminal residue" evidence="1">
    <location>
        <position position="53"/>
    </location>
</feature>
<evidence type="ECO:0000313" key="2">
    <source>
        <dbReference type="Proteomes" id="UP000243006"/>
    </source>
</evidence>
<organism evidence="1 2">
    <name type="scientific">Trichinella nativa</name>
    <dbReference type="NCBI Taxonomy" id="6335"/>
    <lineage>
        <taxon>Eukaryota</taxon>
        <taxon>Metazoa</taxon>
        <taxon>Ecdysozoa</taxon>
        <taxon>Nematoda</taxon>
        <taxon>Enoplea</taxon>
        <taxon>Dorylaimia</taxon>
        <taxon>Trichinellida</taxon>
        <taxon>Trichinellidae</taxon>
        <taxon>Trichinella</taxon>
    </lineage>
</organism>
<dbReference type="EMBL" id="LVZM01011480">
    <property type="protein sequence ID" value="OUC44872.1"/>
    <property type="molecule type" value="Genomic_DNA"/>
</dbReference>
<dbReference type="SUPFAM" id="SSF81631">
    <property type="entry name" value="PAP/OAS1 substrate-binding domain"/>
    <property type="match status" value="1"/>
</dbReference>
<comment type="caution">
    <text evidence="1">The sequence shown here is derived from an EMBL/GenBank/DDBJ whole genome shotgun (WGS) entry which is preliminary data.</text>
</comment>
<protein>
    <submittedName>
        <fullName evidence="1">Uncharacterized protein</fullName>
    </submittedName>
</protein>
<dbReference type="AlphaFoldDB" id="A0A1Y3EI81"/>
<dbReference type="Proteomes" id="UP000243006">
    <property type="component" value="Unassembled WGS sequence"/>
</dbReference>
<reference evidence="1 2" key="1">
    <citation type="submission" date="2015-04" db="EMBL/GenBank/DDBJ databases">
        <title>Draft genome of the roundworm Trichinella nativa.</title>
        <authorList>
            <person name="Mitreva M."/>
        </authorList>
    </citation>
    <scope>NUCLEOTIDE SEQUENCE [LARGE SCALE GENOMIC DNA]</scope>
    <source>
        <strain evidence="1 2">ISS45</strain>
    </source>
</reference>
<dbReference type="Gene3D" id="1.10.1410.10">
    <property type="match status" value="1"/>
</dbReference>